<protein>
    <recommendedName>
        <fullName evidence="1">SAC domain-containing protein</fullName>
    </recommendedName>
</protein>
<dbReference type="EnsemblPlants" id="Pp3c8_7650V3.2">
    <property type="protein sequence ID" value="Pp3c8_7650V3.2"/>
    <property type="gene ID" value="Pp3c8_7650"/>
</dbReference>
<dbReference type="EMBL" id="ABEU02000008">
    <property type="status" value="NOT_ANNOTATED_CDS"/>
    <property type="molecule type" value="Genomic_DNA"/>
</dbReference>
<dbReference type="GO" id="GO:0016791">
    <property type="term" value="F:phosphatase activity"/>
    <property type="evidence" value="ECO:0007669"/>
    <property type="project" value="InterPro"/>
</dbReference>
<evidence type="ECO:0000313" key="3">
    <source>
        <dbReference type="Proteomes" id="UP000006727"/>
    </source>
</evidence>
<reference evidence="2 3" key="2">
    <citation type="journal article" date="2018" name="Plant J.">
        <title>The Physcomitrella patens chromosome-scale assembly reveals moss genome structure and evolution.</title>
        <authorList>
            <person name="Lang D."/>
            <person name="Ullrich K.K."/>
            <person name="Murat F."/>
            <person name="Fuchs J."/>
            <person name="Jenkins J."/>
            <person name="Haas F.B."/>
            <person name="Piednoel M."/>
            <person name="Gundlach H."/>
            <person name="Van Bel M."/>
            <person name="Meyberg R."/>
            <person name="Vives C."/>
            <person name="Morata J."/>
            <person name="Symeonidi A."/>
            <person name="Hiss M."/>
            <person name="Muchero W."/>
            <person name="Kamisugi Y."/>
            <person name="Saleh O."/>
            <person name="Blanc G."/>
            <person name="Decker E.L."/>
            <person name="van Gessel N."/>
            <person name="Grimwood J."/>
            <person name="Hayes R.D."/>
            <person name="Graham S.W."/>
            <person name="Gunter L.E."/>
            <person name="McDaniel S.F."/>
            <person name="Hoernstein S.N.W."/>
            <person name="Larsson A."/>
            <person name="Li F.W."/>
            <person name="Perroud P.F."/>
            <person name="Phillips J."/>
            <person name="Ranjan P."/>
            <person name="Rokshar D.S."/>
            <person name="Rothfels C.J."/>
            <person name="Schneider L."/>
            <person name="Shu S."/>
            <person name="Stevenson D.W."/>
            <person name="Thummler F."/>
            <person name="Tillich M."/>
            <person name="Villarreal Aguilar J.C."/>
            <person name="Widiez T."/>
            <person name="Wong G.K."/>
            <person name="Wymore A."/>
            <person name="Zhang Y."/>
            <person name="Zimmer A.D."/>
            <person name="Quatrano R.S."/>
            <person name="Mayer K.F.X."/>
            <person name="Goodstein D."/>
            <person name="Casacuberta J.M."/>
            <person name="Vandepoele K."/>
            <person name="Reski R."/>
            <person name="Cuming A.C."/>
            <person name="Tuskan G.A."/>
            <person name="Maumus F."/>
            <person name="Salse J."/>
            <person name="Schmutz J."/>
            <person name="Rensing S.A."/>
        </authorList>
    </citation>
    <scope>NUCLEOTIDE SEQUENCE [LARGE SCALE GENOMIC DNA]</scope>
    <source>
        <strain evidence="2 3">cv. Gransden 2004</strain>
    </source>
</reference>
<dbReference type="PANTHER" id="PTHR45662:SF2">
    <property type="entry name" value="PHOSPHATIDYLINOSITOL-3-PHOSPHATASE SAC1"/>
    <property type="match status" value="1"/>
</dbReference>
<dbReference type="InterPro" id="IPR002013">
    <property type="entry name" value="SAC_dom"/>
</dbReference>
<keyword evidence="3" id="KW-1185">Reference proteome</keyword>
<evidence type="ECO:0000259" key="1">
    <source>
        <dbReference type="PROSITE" id="PS50275"/>
    </source>
</evidence>
<dbReference type="Gramene" id="Pp3c8_7650V3.2">
    <property type="protein sequence ID" value="Pp3c8_7650V3.2"/>
    <property type="gene ID" value="Pp3c8_7650"/>
</dbReference>
<name>A0A7I4EG34_PHYPA</name>
<organism evidence="2 3">
    <name type="scientific">Physcomitrium patens</name>
    <name type="common">Spreading-leaved earth moss</name>
    <name type="synonym">Physcomitrella patens</name>
    <dbReference type="NCBI Taxonomy" id="3218"/>
    <lineage>
        <taxon>Eukaryota</taxon>
        <taxon>Viridiplantae</taxon>
        <taxon>Streptophyta</taxon>
        <taxon>Embryophyta</taxon>
        <taxon>Bryophyta</taxon>
        <taxon>Bryophytina</taxon>
        <taxon>Bryopsida</taxon>
        <taxon>Funariidae</taxon>
        <taxon>Funariales</taxon>
        <taxon>Funariaceae</taxon>
        <taxon>Physcomitrium</taxon>
    </lineage>
</organism>
<dbReference type="PANTHER" id="PTHR45662">
    <property type="entry name" value="PHOSPHATIDYLINOSITIDE PHOSPHATASE SAC1"/>
    <property type="match status" value="1"/>
</dbReference>
<accession>A0A7I4EG34</accession>
<reference evidence="2" key="3">
    <citation type="submission" date="2020-12" db="UniProtKB">
        <authorList>
            <consortium name="EnsemblPlants"/>
        </authorList>
    </citation>
    <scope>IDENTIFICATION</scope>
</reference>
<dbReference type="Pfam" id="PF02383">
    <property type="entry name" value="Syja_N"/>
    <property type="match status" value="1"/>
</dbReference>
<feature type="domain" description="SAC" evidence="1">
    <location>
        <begin position="28"/>
        <end position="328"/>
    </location>
</feature>
<evidence type="ECO:0000313" key="2">
    <source>
        <dbReference type="EnsemblPlants" id="Pp3c8_7650V3.2"/>
    </source>
</evidence>
<sequence length="367" mass="42251">MQFLYCNQRLGDVSPEERRDEAHYISLLKVVETFPGLYFSYDADLTRTAQAATMARSELHRLPLHQQAESRFLWNEYLLQEFTNSKLDPFIVPIIQGTRMWRRGADSKGNAANFVETEQILEAEDFVFSYVQIRGSIPILWEQIVDLTYNPTITDLNHEETPKVVEQHFEDLYNRYGDVVAVDLINQQGPERVLSVAFAKAMESISSDSIRYVPFDFHHICGQLDFTRLDTDLYPSVAEDLSKQSFFMKNSEEVLQKQEGVLRTNCIDCLDRTNVTQSMFGRKVLEVQLIKLNLFQQSEKLEQHQDLDKEFKRMWADNGDDISMQYAGTPALKGDFVRGISLCLWSVVGRNSSRSDSLGSSQRAIIL</sequence>
<dbReference type="Proteomes" id="UP000006727">
    <property type="component" value="Chromosome 8"/>
</dbReference>
<reference evidence="2 3" key="1">
    <citation type="journal article" date="2008" name="Science">
        <title>The Physcomitrella genome reveals evolutionary insights into the conquest of land by plants.</title>
        <authorList>
            <person name="Rensing S."/>
            <person name="Lang D."/>
            <person name="Zimmer A."/>
            <person name="Terry A."/>
            <person name="Salamov A."/>
            <person name="Shapiro H."/>
            <person name="Nishiyama T."/>
            <person name="Perroud P.-F."/>
            <person name="Lindquist E."/>
            <person name="Kamisugi Y."/>
            <person name="Tanahashi T."/>
            <person name="Sakakibara K."/>
            <person name="Fujita T."/>
            <person name="Oishi K."/>
            <person name="Shin-I T."/>
            <person name="Kuroki Y."/>
            <person name="Toyoda A."/>
            <person name="Suzuki Y."/>
            <person name="Hashimoto A."/>
            <person name="Yamaguchi K."/>
            <person name="Sugano A."/>
            <person name="Kohara Y."/>
            <person name="Fujiyama A."/>
            <person name="Anterola A."/>
            <person name="Aoki S."/>
            <person name="Ashton N."/>
            <person name="Barbazuk W.B."/>
            <person name="Barker E."/>
            <person name="Bennetzen J."/>
            <person name="Bezanilla M."/>
            <person name="Blankenship R."/>
            <person name="Cho S.H."/>
            <person name="Dutcher S."/>
            <person name="Estelle M."/>
            <person name="Fawcett J.A."/>
            <person name="Gundlach H."/>
            <person name="Hanada K."/>
            <person name="Heyl A."/>
            <person name="Hicks K.A."/>
            <person name="Hugh J."/>
            <person name="Lohr M."/>
            <person name="Mayer K."/>
            <person name="Melkozernov A."/>
            <person name="Murata T."/>
            <person name="Nelson D."/>
            <person name="Pils B."/>
            <person name="Prigge M."/>
            <person name="Reiss B."/>
            <person name="Renner T."/>
            <person name="Rombauts S."/>
            <person name="Rushton P."/>
            <person name="Sanderfoot A."/>
            <person name="Schween G."/>
            <person name="Shiu S.-H."/>
            <person name="Stueber K."/>
            <person name="Theodoulou F.L."/>
            <person name="Tu H."/>
            <person name="Van de Peer Y."/>
            <person name="Verrier P.J."/>
            <person name="Waters E."/>
            <person name="Wood A."/>
            <person name="Yang L."/>
            <person name="Cove D."/>
            <person name="Cuming A."/>
            <person name="Hasebe M."/>
            <person name="Lucas S."/>
            <person name="Mishler D.B."/>
            <person name="Reski R."/>
            <person name="Grigoriev I."/>
            <person name="Quatrano R.S."/>
            <person name="Boore J.L."/>
        </authorList>
    </citation>
    <scope>NUCLEOTIDE SEQUENCE [LARGE SCALE GENOMIC DNA]</scope>
    <source>
        <strain evidence="2 3">cv. Gransden 2004</strain>
    </source>
</reference>
<proteinExistence type="predicted"/>
<dbReference type="AlphaFoldDB" id="A0A7I4EG34"/>
<dbReference type="PROSITE" id="PS50275">
    <property type="entry name" value="SAC"/>
    <property type="match status" value="1"/>
</dbReference>